<dbReference type="InterPro" id="IPR050461">
    <property type="entry name" value="Nitroreductase_HadB/RutE"/>
</dbReference>
<evidence type="ECO:0000259" key="1">
    <source>
        <dbReference type="Pfam" id="PF00881"/>
    </source>
</evidence>
<dbReference type="NCBIfam" id="NF003768">
    <property type="entry name" value="PRK05365.1"/>
    <property type="match status" value="1"/>
</dbReference>
<comment type="caution">
    <text evidence="2">The sequence shown here is derived from an EMBL/GenBank/DDBJ whole genome shotgun (WGS) entry which is preliminary data.</text>
</comment>
<dbReference type="Pfam" id="PF00881">
    <property type="entry name" value="Nitroreductase"/>
    <property type="match status" value="1"/>
</dbReference>
<dbReference type="SUPFAM" id="SSF55469">
    <property type="entry name" value="FMN-dependent nitroreductase-like"/>
    <property type="match status" value="1"/>
</dbReference>
<dbReference type="Proteomes" id="UP001501536">
    <property type="component" value="Unassembled WGS sequence"/>
</dbReference>
<protein>
    <submittedName>
        <fullName evidence="2">Malonic semialdehyde reductase</fullName>
    </submittedName>
</protein>
<dbReference type="Gene3D" id="3.40.109.10">
    <property type="entry name" value="NADH Oxidase"/>
    <property type="match status" value="1"/>
</dbReference>
<feature type="domain" description="Nitroreductase" evidence="1">
    <location>
        <begin position="24"/>
        <end position="182"/>
    </location>
</feature>
<dbReference type="PANTHER" id="PTHR43543">
    <property type="entry name" value="MALONIC SEMIALDEHYDE REDUCTASE RUTE-RELATED"/>
    <property type="match status" value="1"/>
</dbReference>
<proteinExistence type="predicted"/>
<evidence type="ECO:0000313" key="3">
    <source>
        <dbReference type="Proteomes" id="UP001501536"/>
    </source>
</evidence>
<evidence type="ECO:0000313" key="2">
    <source>
        <dbReference type="EMBL" id="GAA3711569.1"/>
    </source>
</evidence>
<reference evidence="3" key="1">
    <citation type="journal article" date="2019" name="Int. J. Syst. Evol. Microbiol.">
        <title>The Global Catalogue of Microorganisms (GCM) 10K type strain sequencing project: providing services to taxonomists for standard genome sequencing and annotation.</title>
        <authorList>
            <consortium name="The Broad Institute Genomics Platform"/>
            <consortium name="The Broad Institute Genome Sequencing Center for Infectious Disease"/>
            <person name="Wu L."/>
            <person name="Ma J."/>
        </authorList>
    </citation>
    <scope>NUCLEOTIDE SEQUENCE [LARGE SCALE GENOMIC DNA]</scope>
    <source>
        <strain evidence="3">JCM 16961</strain>
    </source>
</reference>
<accession>A0ABP7E083</accession>
<dbReference type="EMBL" id="BAABCJ010000007">
    <property type="protein sequence ID" value="GAA3711569.1"/>
    <property type="molecule type" value="Genomic_DNA"/>
</dbReference>
<dbReference type="InterPro" id="IPR029479">
    <property type="entry name" value="Nitroreductase"/>
</dbReference>
<sequence>MTVETLQTRPLAIDDEAADLLFREARSIRTFSEEPVSDEQLAHVYELLKFGPTLMNNQPLRITWVEQGASRDRLVEAMAEGNRPKTQTAPATAILSFDTAWTQHFADVFPHAPQAVEMFSEEGTRLEVGKNNAWLQAGYFIMAVRAVGLHAGPMAGFDADAVDAAFNEGTGHRSFMVVNVGHPGEDAAHERLPRLAPDVAVRTV</sequence>
<gene>
    <name evidence="2" type="ORF">GCM10022377_26250</name>
</gene>
<organism evidence="2 3">
    <name type="scientific">Zhihengliuella alba</name>
    <dbReference type="NCBI Taxonomy" id="547018"/>
    <lineage>
        <taxon>Bacteria</taxon>
        <taxon>Bacillati</taxon>
        <taxon>Actinomycetota</taxon>
        <taxon>Actinomycetes</taxon>
        <taxon>Micrococcales</taxon>
        <taxon>Micrococcaceae</taxon>
        <taxon>Zhihengliuella</taxon>
    </lineage>
</organism>
<dbReference type="InterPro" id="IPR000415">
    <property type="entry name" value="Nitroreductase-like"/>
</dbReference>
<name>A0ABP7E083_9MICC</name>
<keyword evidence="3" id="KW-1185">Reference proteome</keyword>
<dbReference type="PANTHER" id="PTHR43543:SF1">
    <property type="entry name" value="MALONIC SEMIALDEHYDE REDUCTASE RUTE-RELATED"/>
    <property type="match status" value="1"/>
</dbReference>
<dbReference type="RefSeq" id="WP_344885565.1">
    <property type="nucleotide sequence ID" value="NZ_BAABCJ010000007.1"/>
</dbReference>